<comment type="catalytic activity">
    <reaction evidence="1">
        <text>ATP + protein L-histidine = ADP + protein N-phospho-L-histidine.</text>
        <dbReference type="EC" id="2.7.13.3"/>
    </reaction>
</comment>
<dbReference type="PRINTS" id="PR00344">
    <property type="entry name" value="BCTRLSENSOR"/>
</dbReference>
<dbReference type="InterPro" id="IPR000014">
    <property type="entry name" value="PAS"/>
</dbReference>
<proteinExistence type="predicted"/>
<reference evidence="7 8" key="1">
    <citation type="submission" date="2019-08" db="EMBL/GenBank/DDBJ databases">
        <title>Genomic characterization of a novel candidate phylum (ARYD3) from a high temperature, high salinity tertiary oil reservoir in north central Oklahoma, USA.</title>
        <authorList>
            <person name="Youssef N.H."/>
            <person name="Yadav A."/>
            <person name="Elshahed M.S."/>
        </authorList>
    </citation>
    <scope>NUCLEOTIDE SEQUENCE [LARGE SCALE GENOMIC DNA]</scope>
    <source>
        <strain evidence="7">ARYD1</strain>
    </source>
</reference>
<dbReference type="Pfam" id="PF00072">
    <property type="entry name" value="Response_reg"/>
    <property type="match status" value="2"/>
</dbReference>
<dbReference type="SUPFAM" id="SSF52172">
    <property type="entry name" value="CheY-like"/>
    <property type="match status" value="2"/>
</dbReference>
<dbReference type="SUPFAM" id="SSF47384">
    <property type="entry name" value="Homodimeric domain of signal transducing histidine kinase"/>
    <property type="match status" value="1"/>
</dbReference>
<dbReference type="SUPFAM" id="SSF55874">
    <property type="entry name" value="ATPase domain of HSP90 chaperone/DNA topoisomerase II/histidine kinase"/>
    <property type="match status" value="1"/>
</dbReference>
<evidence type="ECO:0000313" key="7">
    <source>
        <dbReference type="EMBL" id="TYB33851.1"/>
    </source>
</evidence>
<feature type="domain" description="Histidine kinase" evidence="5">
    <location>
        <begin position="277"/>
        <end position="500"/>
    </location>
</feature>
<evidence type="ECO:0000256" key="3">
    <source>
        <dbReference type="ARBA" id="ARBA00022553"/>
    </source>
</evidence>
<evidence type="ECO:0000256" key="1">
    <source>
        <dbReference type="ARBA" id="ARBA00000085"/>
    </source>
</evidence>
<accession>A0A5D0MQC7</accession>
<dbReference type="InterPro" id="IPR003594">
    <property type="entry name" value="HATPase_dom"/>
</dbReference>
<dbReference type="Gene3D" id="1.10.287.130">
    <property type="match status" value="1"/>
</dbReference>
<dbReference type="EMBL" id="VSIV01000095">
    <property type="protein sequence ID" value="TYB33851.1"/>
    <property type="molecule type" value="Genomic_DNA"/>
</dbReference>
<dbReference type="PROSITE" id="PS50109">
    <property type="entry name" value="HIS_KIN"/>
    <property type="match status" value="1"/>
</dbReference>
<evidence type="ECO:0000256" key="2">
    <source>
        <dbReference type="ARBA" id="ARBA00012438"/>
    </source>
</evidence>
<dbReference type="CDD" id="cd00156">
    <property type="entry name" value="REC"/>
    <property type="match status" value="1"/>
</dbReference>
<evidence type="ECO:0000259" key="5">
    <source>
        <dbReference type="PROSITE" id="PS50109"/>
    </source>
</evidence>
<dbReference type="PROSITE" id="PS50110">
    <property type="entry name" value="RESPONSE_REGULATORY"/>
    <property type="match status" value="2"/>
</dbReference>
<dbReference type="SUPFAM" id="SSF55785">
    <property type="entry name" value="PYP-like sensor domain (PAS domain)"/>
    <property type="match status" value="1"/>
</dbReference>
<dbReference type="SMART" id="SM00388">
    <property type="entry name" value="HisKA"/>
    <property type="match status" value="1"/>
</dbReference>
<dbReference type="Pfam" id="PF02518">
    <property type="entry name" value="HATPase_c"/>
    <property type="match status" value="1"/>
</dbReference>
<dbReference type="PANTHER" id="PTHR43065:SF42">
    <property type="entry name" value="TWO-COMPONENT SENSOR PPRA"/>
    <property type="match status" value="1"/>
</dbReference>
<dbReference type="InterPro" id="IPR001789">
    <property type="entry name" value="Sig_transdc_resp-reg_receiver"/>
</dbReference>
<dbReference type="InterPro" id="IPR005467">
    <property type="entry name" value="His_kinase_dom"/>
</dbReference>
<dbReference type="PANTHER" id="PTHR43065">
    <property type="entry name" value="SENSOR HISTIDINE KINASE"/>
    <property type="match status" value="1"/>
</dbReference>
<dbReference type="InterPro" id="IPR036890">
    <property type="entry name" value="HATPase_C_sf"/>
</dbReference>
<dbReference type="Pfam" id="PF13426">
    <property type="entry name" value="PAS_9"/>
    <property type="match status" value="1"/>
</dbReference>
<gene>
    <name evidence="7" type="ORF">FXF49_04170</name>
</gene>
<name>A0A5D0MQC7_FLESI</name>
<evidence type="ECO:0000256" key="4">
    <source>
        <dbReference type="PROSITE-ProRule" id="PRU00169"/>
    </source>
</evidence>
<dbReference type="Proteomes" id="UP000323337">
    <property type="component" value="Unassembled WGS sequence"/>
</dbReference>
<keyword evidence="3 4" id="KW-0597">Phosphoprotein</keyword>
<protein>
    <recommendedName>
        <fullName evidence="2">histidine kinase</fullName>
        <ecNumber evidence="2">2.7.13.3</ecNumber>
    </recommendedName>
</protein>
<dbReference type="AlphaFoldDB" id="A0A5D0MQC7"/>
<dbReference type="SMART" id="SM00448">
    <property type="entry name" value="REC"/>
    <property type="match status" value="2"/>
</dbReference>
<comment type="caution">
    <text evidence="7">The sequence shown here is derived from an EMBL/GenBank/DDBJ whole genome shotgun (WGS) entry which is preliminary data.</text>
</comment>
<dbReference type="NCBIfam" id="TIGR00229">
    <property type="entry name" value="sensory_box"/>
    <property type="match status" value="1"/>
</dbReference>
<dbReference type="InterPro" id="IPR011006">
    <property type="entry name" value="CheY-like_superfamily"/>
</dbReference>
<dbReference type="GO" id="GO:0000155">
    <property type="term" value="F:phosphorelay sensor kinase activity"/>
    <property type="evidence" value="ECO:0007669"/>
    <property type="project" value="InterPro"/>
</dbReference>
<dbReference type="Gene3D" id="3.30.565.10">
    <property type="entry name" value="Histidine kinase-like ATPase, C-terminal domain"/>
    <property type="match status" value="1"/>
</dbReference>
<organism evidence="7 8">
    <name type="scientific">Flexistipes sinusarabici</name>
    <dbReference type="NCBI Taxonomy" id="2352"/>
    <lineage>
        <taxon>Bacteria</taxon>
        <taxon>Pseudomonadati</taxon>
        <taxon>Deferribacterota</taxon>
        <taxon>Deferribacteres</taxon>
        <taxon>Deferribacterales</taxon>
        <taxon>Flexistipitaceae</taxon>
        <taxon>Flexistipes</taxon>
    </lineage>
</organism>
<feature type="modified residue" description="4-aspartylphosphate" evidence="4">
    <location>
        <position position="59"/>
    </location>
</feature>
<dbReference type="InterPro" id="IPR003661">
    <property type="entry name" value="HisK_dim/P_dom"/>
</dbReference>
<sequence length="641" mass="71891">MDINQPVKILFAEDAPTDVEIAKRRLKKEGLDFIFRLVDTEEDFRRGLKEFDPDVIISDYSMPSFDGMTALQIARSAEKFYPFIIFTGSMNEETAVACMKAGANDYVIKEQITRLPFAVIEALNKKQALMEKNKMEKSLIESEEKFRNLFYNHSAVKLIIDPETLDIYEANMAASEFYGWPIEKLESMKVTDINDIGENEVRKNIAKVVRGIKNNFQLKHRKADGDTVDVEVFSSHVQIGGKIYIHSIIHNITEQKRLEEQLRQSQKLESVGRLAGGIAHDFNNILTVILNYCELALMELDSSSELTGYIKEIKKAGERSNEITSQLLAFARKQSSSPKILDLNESINEMISMLQRLIGESVELIWLPNSGVCPVKMDPSQLHQILANLCINARDAIGESGKITIETSCVSIDENYAGKNPGFLPGEFVMLAVSDNGCGMDKSTVENIFEPFFTTKEAGEGTGLGLSTVYGIVKQNGGFVNVYSEMGEGTTFRIYLKCESEGAEKTEEVQKAVPTESKGETVLIVEDEEAILRIAEKMLETLGYNLLTANNPLEALNITEKYSGKIDIIVTDVVMPDMDGKKMSEKITKLHPNAKVLFMSGYTSNVIGQHGLFEDNVNFIQKPFKMNDLEMKIREILDGRY</sequence>
<dbReference type="SMART" id="SM00387">
    <property type="entry name" value="HATPase_c"/>
    <property type="match status" value="1"/>
</dbReference>
<dbReference type="InterPro" id="IPR036097">
    <property type="entry name" value="HisK_dim/P_sf"/>
</dbReference>
<evidence type="ECO:0000313" key="8">
    <source>
        <dbReference type="Proteomes" id="UP000323337"/>
    </source>
</evidence>
<dbReference type="RefSeq" id="WP_303700646.1">
    <property type="nucleotide sequence ID" value="NZ_VSIV01000095.1"/>
</dbReference>
<dbReference type="InterPro" id="IPR035965">
    <property type="entry name" value="PAS-like_dom_sf"/>
</dbReference>
<dbReference type="Gene3D" id="3.40.50.2300">
    <property type="match status" value="2"/>
</dbReference>
<dbReference type="CDD" id="cd00082">
    <property type="entry name" value="HisKA"/>
    <property type="match status" value="1"/>
</dbReference>
<dbReference type="Pfam" id="PF00512">
    <property type="entry name" value="HisKA"/>
    <property type="match status" value="1"/>
</dbReference>
<dbReference type="Gene3D" id="3.30.450.20">
    <property type="entry name" value="PAS domain"/>
    <property type="match status" value="1"/>
</dbReference>
<feature type="modified residue" description="4-aspartylphosphate" evidence="4">
    <location>
        <position position="572"/>
    </location>
</feature>
<feature type="domain" description="Response regulatory" evidence="6">
    <location>
        <begin position="521"/>
        <end position="637"/>
    </location>
</feature>
<feature type="domain" description="Response regulatory" evidence="6">
    <location>
        <begin position="8"/>
        <end position="124"/>
    </location>
</feature>
<dbReference type="EC" id="2.7.13.3" evidence="2"/>
<evidence type="ECO:0000259" key="6">
    <source>
        <dbReference type="PROSITE" id="PS50110"/>
    </source>
</evidence>
<dbReference type="InterPro" id="IPR004358">
    <property type="entry name" value="Sig_transdc_His_kin-like_C"/>
</dbReference>